<reference evidence="9" key="2">
    <citation type="submission" date="2021-02" db="EMBL/GenBank/DDBJ databases">
        <authorList>
            <person name="Kimball J.A."/>
            <person name="Haas M.W."/>
            <person name="Macchietto M."/>
            <person name="Kono T."/>
            <person name="Duquette J."/>
            <person name="Shao M."/>
        </authorList>
    </citation>
    <scope>NUCLEOTIDE SEQUENCE</scope>
    <source>
        <tissue evidence="9">Fresh leaf tissue</tissue>
    </source>
</reference>
<dbReference type="Pfam" id="PF00046">
    <property type="entry name" value="Homeodomain"/>
    <property type="match status" value="1"/>
</dbReference>
<keyword evidence="10" id="KW-1185">Reference proteome</keyword>
<dbReference type="Pfam" id="PF02183">
    <property type="entry name" value="HALZ"/>
    <property type="match status" value="1"/>
</dbReference>
<evidence type="ECO:0000256" key="2">
    <source>
        <dbReference type="ARBA" id="ARBA00006074"/>
    </source>
</evidence>
<dbReference type="PANTHER" id="PTHR45714:SF72">
    <property type="entry name" value="HOMEOBOX-LEUCINE ZIPPER PROTEIN HOX26-RELATED"/>
    <property type="match status" value="1"/>
</dbReference>
<dbReference type="PROSITE" id="PS00027">
    <property type="entry name" value="HOMEOBOX_1"/>
    <property type="match status" value="1"/>
</dbReference>
<feature type="compositionally biased region" description="Gly residues" evidence="7">
    <location>
        <begin position="38"/>
        <end position="47"/>
    </location>
</feature>
<comment type="subcellular location">
    <subcellularLocation>
        <location evidence="1 5 6">Nucleus</location>
    </subcellularLocation>
</comment>
<evidence type="ECO:0000256" key="7">
    <source>
        <dbReference type="SAM" id="MobiDB-lite"/>
    </source>
</evidence>
<evidence type="ECO:0000256" key="5">
    <source>
        <dbReference type="PROSITE-ProRule" id="PRU00108"/>
    </source>
</evidence>
<keyword evidence="3" id="KW-0805">Transcription regulation</keyword>
<dbReference type="OrthoDB" id="6159439at2759"/>
<feature type="compositionally biased region" description="Basic and acidic residues" evidence="7">
    <location>
        <begin position="88"/>
        <end position="118"/>
    </location>
</feature>
<sequence length="255" mass="27926">MSCSNLRVAMSSSSLTTTSRSSVEAESVEEFDTRLSLGLGGGGGGGSWQRRPPVVLFGELLPPPEEKLKAEAAPAREDGHRRGHTTSGKRDQRGDVASTREEKSKKARTAHGDGDRRSPSGGDGGEDDAARKKLRLTREQATLLEDSFHAHNILSHAQKHDLARQVGLSARQVEVWFQNRRARTKLKQTEADCELLRRWCERLADENARLRHELAGLRSSTLATPVSRLVCPSCSGDDKRRLGFINNPAAGEKAN</sequence>
<evidence type="ECO:0000256" key="6">
    <source>
        <dbReference type="RuleBase" id="RU000682"/>
    </source>
</evidence>
<feature type="compositionally biased region" description="Low complexity" evidence="7">
    <location>
        <begin position="11"/>
        <end position="25"/>
    </location>
</feature>
<dbReference type="Proteomes" id="UP000729402">
    <property type="component" value="Unassembled WGS sequence"/>
</dbReference>
<dbReference type="CDD" id="cd00086">
    <property type="entry name" value="homeodomain"/>
    <property type="match status" value="1"/>
</dbReference>
<dbReference type="InterPro" id="IPR003106">
    <property type="entry name" value="Leu_zip_homeo"/>
</dbReference>
<dbReference type="InterPro" id="IPR001356">
    <property type="entry name" value="HD"/>
</dbReference>
<keyword evidence="5 6" id="KW-0371">Homeobox</keyword>
<feature type="DNA-binding region" description="Homeobox" evidence="5">
    <location>
        <begin position="129"/>
        <end position="188"/>
    </location>
</feature>
<feature type="compositionally biased region" description="Basic and acidic residues" evidence="7">
    <location>
        <begin position="64"/>
        <end position="80"/>
    </location>
</feature>
<proteinExistence type="inferred from homology"/>
<evidence type="ECO:0000256" key="1">
    <source>
        <dbReference type="ARBA" id="ARBA00004123"/>
    </source>
</evidence>
<evidence type="ECO:0000259" key="8">
    <source>
        <dbReference type="PROSITE" id="PS50071"/>
    </source>
</evidence>
<gene>
    <name evidence="9" type="ORF">GUJ93_ZPchr0006g44007</name>
</gene>
<dbReference type="GO" id="GO:0005634">
    <property type="term" value="C:nucleus"/>
    <property type="evidence" value="ECO:0007669"/>
    <property type="project" value="UniProtKB-SubCell"/>
</dbReference>
<organism evidence="9 10">
    <name type="scientific">Zizania palustris</name>
    <name type="common">Northern wild rice</name>
    <dbReference type="NCBI Taxonomy" id="103762"/>
    <lineage>
        <taxon>Eukaryota</taxon>
        <taxon>Viridiplantae</taxon>
        <taxon>Streptophyta</taxon>
        <taxon>Embryophyta</taxon>
        <taxon>Tracheophyta</taxon>
        <taxon>Spermatophyta</taxon>
        <taxon>Magnoliopsida</taxon>
        <taxon>Liliopsida</taxon>
        <taxon>Poales</taxon>
        <taxon>Poaceae</taxon>
        <taxon>BOP clade</taxon>
        <taxon>Oryzoideae</taxon>
        <taxon>Oryzeae</taxon>
        <taxon>Zizaniinae</taxon>
        <taxon>Zizania</taxon>
    </lineage>
</organism>
<protein>
    <recommendedName>
        <fullName evidence="8">Homeobox domain-containing protein</fullName>
    </recommendedName>
</protein>
<dbReference type="PROSITE" id="PS50071">
    <property type="entry name" value="HOMEOBOX_2"/>
    <property type="match status" value="1"/>
</dbReference>
<accession>A0A8J5SYV3</accession>
<feature type="region of interest" description="Disordered" evidence="7">
    <location>
        <begin position="1"/>
        <end position="129"/>
    </location>
</feature>
<dbReference type="SMART" id="SM00340">
    <property type="entry name" value="HALZ"/>
    <property type="match status" value="1"/>
</dbReference>
<keyword evidence="4" id="KW-0804">Transcription</keyword>
<dbReference type="AlphaFoldDB" id="A0A8J5SYV3"/>
<dbReference type="SMART" id="SM00389">
    <property type="entry name" value="HOX"/>
    <property type="match status" value="1"/>
</dbReference>
<keyword evidence="5 6" id="KW-0539">Nucleus</keyword>
<evidence type="ECO:0000313" key="10">
    <source>
        <dbReference type="Proteomes" id="UP000729402"/>
    </source>
</evidence>
<evidence type="ECO:0000313" key="9">
    <source>
        <dbReference type="EMBL" id="KAG8069760.1"/>
    </source>
</evidence>
<comment type="caution">
    <text evidence="9">The sequence shown here is derived from an EMBL/GenBank/DDBJ whole genome shotgun (WGS) entry which is preliminary data.</text>
</comment>
<reference evidence="9" key="1">
    <citation type="journal article" date="2021" name="bioRxiv">
        <title>Whole Genome Assembly and Annotation of Northern Wild Rice, Zizania palustris L., Supports a Whole Genome Duplication in the Zizania Genus.</title>
        <authorList>
            <person name="Haas M."/>
            <person name="Kono T."/>
            <person name="Macchietto M."/>
            <person name="Millas R."/>
            <person name="McGilp L."/>
            <person name="Shao M."/>
            <person name="Duquette J."/>
            <person name="Hirsch C.N."/>
            <person name="Kimball J."/>
        </authorList>
    </citation>
    <scope>NUCLEOTIDE SEQUENCE</scope>
    <source>
        <tissue evidence="9">Fresh leaf tissue</tissue>
    </source>
</reference>
<feature type="domain" description="Homeobox" evidence="8">
    <location>
        <begin position="127"/>
        <end position="187"/>
    </location>
</feature>
<dbReference type="InterPro" id="IPR050762">
    <property type="entry name" value="HD-ZIP_Homeobox_LZ_Class_II"/>
</dbReference>
<evidence type="ECO:0000256" key="4">
    <source>
        <dbReference type="ARBA" id="ARBA00023163"/>
    </source>
</evidence>
<name>A0A8J5SYV3_ZIZPA</name>
<keyword evidence="5 6" id="KW-0238">DNA-binding</keyword>
<evidence type="ECO:0000256" key="3">
    <source>
        <dbReference type="ARBA" id="ARBA00023015"/>
    </source>
</evidence>
<dbReference type="PANTHER" id="PTHR45714">
    <property type="entry name" value="HOMEOBOX-LEUCINE ZIPPER PROTEIN HAT14"/>
    <property type="match status" value="1"/>
</dbReference>
<dbReference type="EMBL" id="JAAALK010000283">
    <property type="protein sequence ID" value="KAG8069760.1"/>
    <property type="molecule type" value="Genomic_DNA"/>
</dbReference>
<dbReference type="GO" id="GO:0000981">
    <property type="term" value="F:DNA-binding transcription factor activity, RNA polymerase II-specific"/>
    <property type="evidence" value="ECO:0007669"/>
    <property type="project" value="InterPro"/>
</dbReference>
<comment type="similarity">
    <text evidence="2">Belongs to the HD-ZIP homeobox family. Class II subfamily.</text>
</comment>
<dbReference type="GO" id="GO:0043565">
    <property type="term" value="F:sequence-specific DNA binding"/>
    <property type="evidence" value="ECO:0007669"/>
    <property type="project" value="InterPro"/>
</dbReference>
<dbReference type="InterPro" id="IPR017970">
    <property type="entry name" value="Homeobox_CS"/>
</dbReference>